<evidence type="ECO:0000256" key="1">
    <source>
        <dbReference type="SAM" id="MobiDB-lite"/>
    </source>
</evidence>
<dbReference type="Proteomes" id="UP001159427">
    <property type="component" value="Unassembled WGS sequence"/>
</dbReference>
<accession>A0ABN8Q679</accession>
<comment type="caution">
    <text evidence="2">The sequence shown here is derived from an EMBL/GenBank/DDBJ whole genome shotgun (WGS) entry which is preliminary data.</text>
</comment>
<name>A0ABN8Q679_9CNID</name>
<organism evidence="2 3">
    <name type="scientific">Porites evermanni</name>
    <dbReference type="NCBI Taxonomy" id="104178"/>
    <lineage>
        <taxon>Eukaryota</taxon>
        <taxon>Metazoa</taxon>
        <taxon>Cnidaria</taxon>
        <taxon>Anthozoa</taxon>
        <taxon>Hexacorallia</taxon>
        <taxon>Scleractinia</taxon>
        <taxon>Fungiina</taxon>
        <taxon>Poritidae</taxon>
        <taxon>Porites</taxon>
    </lineage>
</organism>
<feature type="region of interest" description="Disordered" evidence="1">
    <location>
        <begin position="1"/>
        <end position="21"/>
    </location>
</feature>
<reference evidence="2 3" key="1">
    <citation type="submission" date="2022-05" db="EMBL/GenBank/DDBJ databases">
        <authorList>
            <consortium name="Genoscope - CEA"/>
            <person name="William W."/>
        </authorList>
    </citation>
    <scope>NUCLEOTIDE SEQUENCE [LARGE SCALE GENOMIC DNA]</scope>
</reference>
<protein>
    <submittedName>
        <fullName evidence="2">Uncharacterized protein</fullName>
    </submittedName>
</protein>
<sequence>MEVQAEIHSLPSERKSLLQSTSHSTIPYDRIVNSMRQARKNRDLLKLAEQIEVLDDQGALRPEIHKGRSVLPSALRNLFNRLTSLFKKNSRVNSHCHSRRRKNYM</sequence>
<keyword evidence="3" id="KW-1185">Reference proteome</keyword>
<dbReference type="EMBL" id="CALNXI010001162">
    <property type="protein sequence ID" value="CAH3158104.1"/>
    <property type="molecule type" value="Genomic_DNA"/>
</dbReference>
<evidence type="ECO:0000313" key="2">
    <source>
        <dbReference type="EMBL" id="CAH3158104.1"/>
    </source>
</evidence>
<evidence type="ECO:0000313" key="3">
    <source>
        <dbReference type="Proteomes" id="UP001159427"/>
    </source>
</evidence>
<proteinExistence type="predicted"/>
<gene>
    <name evidence="2" type="ORF">PEVE_00002769</name>
</gene>